<reference evidence="3 4" key="1">
    <citation type="journal article" date="2019" name="Sci. Rep.">
        <title>Orb-weaving spider Araneus ventricosus genome elucidates the spidroin gene catalogue.</title>
        <authorList>
            <person name="Kono N."/>
            <person name="Nakamura H."/>
            <person name="Ohtoshi R."/>
            <person name="Moran D.A.P."/>
            <person name="Shinohara A."/>
            <person name="Yoshida Y."/>
            <person name="Fujiwara M."/>
            <person name="Mori M."/>
            <person name="Tomita M."/>
            <person name="Arakawa K."/>
        </authorList>
    </citation>
    <scope>NUCLEOTIDE SEQUENCE [LARGE SCALE GENOMIC DNA]</scope>
</reference>
<protein>
    <submittedName>
        <fullName evidence="3">Uncharacterized protein</fullName>
    </submittedName>
</protein>
<dbReference type="Proteomes" id="UP000499080">
    <property type="component" value="Unassembled WGS sequence"/>
</dbReference>
<dbReference type="EMBL" id="BGPR01031585">
    <property type="protein sequence ID" value="GBO04755.1"/>
    <property type="molecule type" value="Genomic_DNA"/>
</dbReference>
<evidence type="ECO:0000313" key="2">
    <source>
        <dbReference type="EMBL" id="GBN99065.1"/>
    </source>
</evidence>
<gene>
    <name evidence="2" type="ORF">AVEN_257932_1</name>
    <name evidence="3" type="ORF">AVEN_39911_1</name>
</gene>
<dbReference type="AlphaFoldDB" id="A0A4Y2TVT7"/>
<comment type="caution">
    <text evidence="3">The sequence shown here is derived from an EMBL/GenBank/DDBJ whole genome shotgun (WGS) entry which is preliminary data.</text>
</comment>
<evidence type="ECO:0000313" key="4">
    <source>
        <dbReference type="Proteomes" id="UP000499080"/>
    </source>
</evidence>
<proteinExistence type="predicted"/>
<organism evidence="3 4">
    <name type="scientific">Araneus ventricosus</name>
    <name type="common">Orbweaver spider</name>
    <name type="synonym">Epeira ventricosa</name>
    <dbReference type="NCBI Taxonomy" id="182803"/>
    <lineage>
        <taxon>Eukaryota</taxon>
        <taxon>Metazoa</taxon>
        <taxon>Ecdysozoa</taxon>
        <taxon>Arthropoda</taxon>
        <taxon>Chelicerata</taxon>
        <taxon>Arachnida</taxon>
        <taxon>Araneae</taxon>
        <taxon>Araneomorphae</taxon>
        <taxon>Entelegynae</taxon>
        <taxon>Araneoidea</taxon>
        <taxon>Araneidae</taxon>
        <taxon>Araneus</taxon>
    </lineage>
</organism>
<sequence length="107" mass="12246">MGELEKEEGRRSQREKERRGDFRRRRSRENYANKSLSDRLLFSCVQVATKRVEREKRISGDDDAGRRSCLGCPVFLSMLCFLLIQCSVSPGACVMAGLDMGHFDIRA</sequence>
<dbReference type="EMBL" id="BGPR01028118">
    <property type="protein sequence ID" value="GBN99065.1"/>
    <property type="molecule type" value="Genomic_DNA"/>
</dbReference>
<keyword evidence="4" id="KW-1185">Reference proteome</keyword>
<name>A0A4Y2TVT7_ARAVE</name>
<evidence type="ECO:0000313" key="3">
    <source>
        <dbReference type="EMBL" id="GBO04755.1"/>
    </source>
</evidence>
<evidence type="ECO:0000256" key="1">
    <source>
        <dbReference type="SAM" id="MobiDB-lite"/>
    </source>
</evidence>
<accession>A0A4Y2TVT7</accession>
<feature type="compositionally biased region" description="Basic and acidic residues" evidence="1">
    <location>
        <begin position="7"/>
        <end position="20"/>
    </location>
</feature>
<feature type="region of interest" description="Disordered" evidence="1">
    <location>
        <begin position="1"/>
        <end position="26"/>
    </location>
</feature>